<evidence type="ECO:0000313" key="2">
    <source>
        <dbReference type="EMBL" id="SBT48447.1"/>
    </source>
</evidence>
<dbReference type="Proteomes" id="UP000078550">
    <property type="component" value="Unassembled WGS sequence"/>
</dbReference>
<gene>
    <name evidence="2" type="ORF">POVWA1_057640</name>
    <name evidence="3" type="ORF">POVWA2_056990</name>
</gene>
<evidence type="ECO:0000256" key="1">
    <source>
        <dbReference type="SAM" id="MobiDB-lite"/>
    </source>
</evidence>
<protein>
    <submittedName>
        <fullName evidence="2">Uncharacterized protein</fullName>
    </submittedName>
</protein>
<organism evidence="2 5">
    <name type="scientific">Plasmodium ovale wallikeri</name>
    <dbReference type="NCBI Taxonomy" id="864142"/>
    <lineage>
        <taxon>Eukaryota</taxon>
        <taxon>Sar</taxon>
        <taxon>Alveolata</taxon>
        <taxon>Apicomplexa</taxon>
        <taxon>Aconoidasida</taxon>
        <taxon>Haemosporida</taxon>
        <taxon>Plasmodiidae</taxon>
        <taxon>Plasmodium</taxon>
        <taxon>Plasmodium (Plasmodium)</taxon>
    </lineage>
</organism>
<dbReference type="Proteomes" id="UP000078555">
    <property type="component" value="Unassembled WGS sequence"/>
</dbReference>
<keyword evidence="5" id="KW-1185">Reference proteome</keyword>
<evidence type="ECO:0000313" key="4">
    <source>
        <dbReference type="Proteomes" id="UP000078550"/>
    </source>
</evidence>
<accession>A0A1A8ZX32</accession>
<reference evidence="4 5" key="2">
    <citation type="submission" date="2016-05" db="EMBL/GenBank/DDBJ databases">
        <authorList>
            <person name="Naeem Raeece"/>
        </authorList>
    </citation>
    <scope>NUCLEOTIDE SEQUENCE [LARGE SCALE GENOMIC DNA]</scope>
</reference>
<evidence type="ECO:0000313" key="5">
    <source>
        <dbReference type="Proteomes" id="UP000078555"/>
    </source>
</evidence>
<dbReference type="EMBL" id="FLRD01000150">
    <property type="protein sequence ID" value="SBT48447.1"/>
    <property type="molecule type" value="Genomic_DNA"/>
</dbReference>
<evidence type="ECO:0000313" key="3">
    <source>
        <dbReference type="EMBL" id="SBT48898.1"/>
    </source>
</evidence>
<proteinExistence type="predicted"/>
<name>A0A1A8ZX32_PLAOA</name>
<feature type="region of interest" description="Disordered" evidence="1">
    <location>
        <begin position="1"/>
        <end position="47"/>
    </location>
</feature>
<sequence length="89" mass="10031">MRRQRQSERCEGNGKANDAKVTAKRTMRRQRQSELCEGNGNGQANDAMGISIRTNIKTNELAKALGKSSLKEKARRYSHINTKIQLLTN</sequence>
<reference evidence="2" key="1">
    <citation type="submission" date="2016-05" db="EMBL/GenBank/DDBJ databases">
        <authorList>
            <person name="Lavstsen T."/>
            <person name="Jespersen J.S."/>
        </authorList>
    </citation>
    <scope>NUCLEOTIDE SEQUENCE [LARGE SCALE GENOMIC DNA]</scope>
</reference>
<dbReference type="EMBL" id="FLRE01000193">
    <property type="protein sequence ID" value="SBT48898.1"/>
    <property type="molecule type" value="Genomic_DNA"/>
</dbReference>
<dbReference type="AlphaFoldDB" id="A0A1A8ZX32"/>
<feature type="compositionally biased region" description="Basic and acidic residues" evidence="1">
    <location>
        <begin position="1"/>
        <end position="12"/>
    </location>
</feature>